<dbReference type="InterPro" id="IPR011050">
    <property type="entry name" value="Pectin_lyase_fold/virulence"/>
</dbReference>
<evidence type="ECO:0000256" key="1">
    <source>
        <dbReference type="SAM" id="Phobius"/>
    </source>
</evidence>
<feature type="transmembrane region" description="Helical" evidence="1">
    <location>
        <begin position="39"/>
        <end position="57"/>
    </location>
</feature>
<dbReference type="Proteomes" id="UP000194221">
    <property type="component" value="Unassembled WGS sequence"/>
</dbReference>
<accession>A0A1Y2PFK1</accession>
<keyword evidence="3" id="KW-1185">Reference proteome</keyword>
<dbReference type="SUPFAM" id="SSF51126">
    <property type="entry name" value="Pectin lyase-like"/>
    <property type="match status" value="1"/>
</dbReference>
<proteinExistence type="predicted"/>
<dbReference type="Gene3D" id="2.160.20.10">
    <property type="entry name" value="Single-stranded right-handed beta-helix, Pectin lyase-like"/>
    <property type="match status" value="1"/>
</dbReference>
<gene>
    <name evidence="2" type="ORF">WH52_00980</name>
</gene>
<organism evidence="2 3">
    <name type="scientific">Tenacibaculum holothuriorum</name>
    <dbReference type="NCBI Taxonomy" id="1635173"/>
    <lineage>
        <taxon>Bacteria</taxon>
        <taxon>Pseudomonadati</taxon>
        <taxon>Bacteroidota</taxon>
        <taxon>Flavobacteriia</taxon>
        <taxon>Flavobacteriales</taxon>
        <taxon>Flavobacteriaceae</taxon>
        <taxon>Tenacibaculum</taxon>
    </lineage>
</organism>
<evidence type="ECO:0000313" key="3">
    <source>
        <dbReference type="Proteomes" id="UP000194221"/>
    </source>
</evidence>
<name>A0A1Y2PFK1_9FLAO</name>
<keyword evidence="1" id="KW-1133">Transmembrane helix</keyword>
<dbReference type="InterPro" id="IPR012334">
    <property type="entry name" value="Pectin_lyas_fold"/>
</dbReference>
<dbReference type="PANTHER" id="PTHR11319:SF35">
    <property type="entry name" value="OUTER MEMBRANE PROTEIN PMPC-RELATED"/>
    <property type="match status" value="1"/>
</dbReference>
<keyword evidence="1" id="KW-0812">Transmembrane</keyword>
<reference evidence="2 3" key="1">
    <citation type="submission" date="2015-03" db="EMBL/GenBank/DDBJ databases">
        <title>Genome sequence of Tenacibaculum sp. S2-2, isolated from intestinal microbiota of sea cucumber, Apostichopus japonicas.</title>
        <authorList>
            <person name="Shao Z."/>
            <person name="Wang L."/>
            <person name="Li X."/>
        </authorList>
    </citation>
    <scope>NUCLEOTIDE SEQUENCE [LARGE SCALE GENOMIC DNA]</scope>
    <source>
        <strain evidence="2 3">S2-2</strain>
    </source>
</reference>
<dbReference type="AlphaFoldDB" id="A0A1Y2PFK1"/>
<feature type="transmembrane region" description="Helical" evidence="1">
    <location>
        <begin position="16"/>
        <end position="32"/>
    </location>
</feature>
<comment type="caution">
    <text evidence="2">The sequence shown here is derived from an EMBL/GenBank/DDBJ whole genome shotgun (WGS) entry which is preliminary data.</text>
</comment>
<protein>
    <recommendedName>
        <fullName evidence="4">Right handed beta helix domain-containing protein</fullName>
    </recommendedName>
</protein>
<dbReference type="InParanoid" id="A0A1Y2PFK1"/>
<evidence type="ECO:0000313" key="2">
    <source>
        <dbReference type="EMBL" id="OSY89252.1"/>
    </source>
</evidence>
<dbReference type="STRING" id="1635173.WH52_00980"/>
<sequence>MDRKESLKKKNPSHDLIWVFLFFIYLTYYICLKNYMKKITFIFFLIAIKSFSTIYYVNPDATGDNSGTSWENAFIDLQIAINSINENDILYVKSATYHPSHLILSNDERSKTFFINKNIKIYGGFNGTETSLSQRNIETNPTILSGDFNDNDTDTDGNGINDFGRDENAYSVVFTHNLSNSAVLDGFRIINGNANVDKSYTFDGHTLRTKNGAGMYNISSNITLKNLQFINNSASIGGAMFNKGDCFIKIDNSIMRHNFASYGAGMYSTDKSLITITNSEFYQNRFQGGVIMTVNYSVVKATNCNFYNNSGASGGAFYTRSGARVTLLNVKIHNNTMSSAGGAIYNANFSSTTMYNTLIYKNSADFGGAVFTSSNSYTNAINCTVYGNRANKEGGAYYCKISPDNMNAKMYNTIVWGNTAPSKPNFYYEHFKRSNIHVKNSILEGSGGSSNWNTDFGADENNNLDLDPKFESISEGNENFALQNNSSGLNNSYNQFLNLPNGNNSWSTNDKDVYGKSRLSGSGVDIGAVESSSTLSSSDLNLPNDFFVYYENSIIKINYTDKLFGKNYFIYNLQGKQILKGKITNELISTHHFPTSIYLLKIDGYKSLKFITYN</sequence>
<evidence type="ECO:0008006" key="4">
    <source>
        <dbReference type="Google" id="ProtNLM"/>
    </source>
</evidence>
<dbReference type="PANTHER" id="PTHR11319">
    <property type="entry name" value="G PROTEIN-COUPLED RECEPTOR-RELATED"/>
    <property type="match status" value="1"/>
</dbReference>
<keyword evidence="1" id="KW-0472">Membrane</keyword>
<dbReference type="EMBL" id="LAPZ01000001">
    <property type="protein sequence ID" value="OSY89252.1"/>
    <property type="molecule type" value="Genomic_DNA"/>
</dbReference>